<accession>A0A1M5XL72</accession>
<protein>
    <submittedName>
        <fullName evidence="2">Hemerythrin HHE cation binding domain-containing protein</fullName>
    </submittedName>
</protein>
<name>A0A1M5XL72_9RHOB</name>
<dbReference type="STRING" id="996342.SAMN05443551_4006"/>
<dbReference type="Pfam" id="PF01814">
    <property type="entry name" value="Hemerythrin"/>
    <property type="match status" value="1"/>
</dbReference>
<evidence type="ECO:0000313" key="2">
    <source>
        <dbReference type="EMBL" id="SHI00585.1"/>
    </source>
</evidence>
<organism evidence="2 3">
    <name type="scientific">Marivita hallyeonensis</name>
    <dbReference type="NCBI Taxonomy" id="996342"/>
    <lineage>
        <taxon>Bacteria</taxon>
        <taxon>Pseudomonadati</taxon>
        <taxon>Pseudomonadota</taxon>
        <taxon>Alphaproteobacteria</taxon>
        <taxon>Rhodobacterales</taxon>
        <taxon>Roseobacteraceae</taxon>
        <taxon>Marivita</taxon>
    </lineage>
</organism>
<dbReference type="RefSeq" id="WP_072779866.1">
    <property type="nucleotide sequence ID" value="NZ_FQXC01000007.1"/>
</dbReference>
<evidence type="ECO:0000313" key="3">
    <source>
        <dbReference type="Proteomes" id="UP000184221"/>
    </source>
</evidence>
<dbReference type="Proteomes" id="UP000184221">
    <property type="component" value="Unassembled WGS sequence"/>
</dbReference>
<dbReference type="OrthoDB" id="7619676at2"/>
<dbReference type="InterPro" id="IPR012312">
    <property type="entry name" value="Hemerythrin-like"/>
</dbReference>
<dbReference type="EMBL" id="FQXC01000007">
    <property type="protein sequence ID" value="SHI00585.1"/>
    <property type="molecule type" value="Genomic_DNA"/>
</dbReference>
<sequence>MARDRDRRLNTARSATHRLVTLENPLDFMAEDHLREREVCTLIDRMVEGEPVDHEDIAMMRTFLIDDLPKHLADEESDLFPLMLERCDPDEEIDKMITRLQADHRHAIGDSPAIAALIVAQADRKKPLSETDCAKMSDFATHARRHLILENAILLPLARARLTKADLEKMRAHMLERRGQATEQGAEHAG</sequence>
<dbReference type="Gene3D" id="1.20.120.520">
    <property type="entry name" value="nmb1532 protein domain like"/>
    <property type="match status" value="1"/>
</dbReference>
<reference evidence="2 3" key="1">
    <citation type="submission" date="2016-11" db="EMBL/GenBank/DDBJ databases">
        <authorList>
            <person name="Jaros S."/>
            <person name="Januszkiewicz K."/>
            <person name="Wedrychowicz H."/>
        </authorList>
    </citation>
    <scope>NUCLEOTIDE SEQUENCE [LARGE SCALE GENOMIC DNA]</scope>
    <source>
        <strain evidence="2 3">DSM 29431</strain>
    </source>
</reference>
<dbReference type="AlphaFoldDB" id="A0A1M5XL72"/>
<feature type="domain" description="Hemerythrin-like" evidence="1">
    <location>
        <begin position="25"/>
        <end position="158"/>
    </location>
</feature>
<evidence type="ECO:0000259" key="1">
    <source>
        <dbReference type="Pfam" id="PF01814"/>
    </source>
</evidence>
<proteinExistence type="predicted"/>
<gene>
    <name evidence="2" type="ORF">SAMN05443551_4006</name>
</gene>
<keyword evidence="3" id="KW-1185">Reference proteome</keyword>